<dbReference type="InterPro" id="IPR001828">
    <property type="entry name" value="ANF_lig-bd_rcpt"/>
</dbReference>
<dbReference type="PANTHER" id="PTHR24061:SF441">
    <property type="entry name" value="TASTE RECEPTOR TYPE 1 MEMBER 2B-RELATED"/>
    <property type="match status" value="1"/>
</dbReference>
<evidence type="ECO:0000256" key="2">
    <source>
        <dbReference type="ARBA" id="ARBA00022692"/>
    </source>
</evidence>
<protein>
    <recommendedName>
        <fullName evidence="7">Receptor ligand binding region domain-containing protein</fullName>
    </recommendedName>
</protein>
<dbReference type="InterPro" id="IPR000068">
    <property type="entry name" value="GPCR_3_Ca_sens_rcpt-rel"/>
</dbReference>
<evidence type="ECO:0000256" key="3">
    <source>
        <dbReference type="ARBA" id="ARBA00022989"/>
    </source>
</evidence>
<comment type="caution">
    <text evidence="8">The sequence shown here is derived from an EMBL/GenBank/DDBJ whole genome shotgun (WGS) entry which is preliminary data.</text>
</comment>
<dbReference type="PANTHER" id="PTHR24061">
    <property type="entry name" value="CALCIUM-SENSING RECEPTOR-RELATED"/>
    <property type="match status" value="1"/>
</dbReference>
<feature type="non-terminal residue" evidence="8">
    <location>
        <position position="321"/>
    </location>
</feature>
<dbReference type="Gene3D" id="3.40.50.2300">
    <property type="match status" value="1"/>
</dbReference>
<organism evidence="8 9">
    <name type="scientific">Pleuronectes platessa</name>
    <name type="common">European plaice</name>
    <dbReference type="NCBI Taxonomy" id="8262"/>
    <lineage>
        <taxon>Eukaryota</taxon>
        <taxon>Metazoa</taxon>
        <taxon>Chordata</taxon>
        <taxon>Craniata</taxon>
        <taxon>Vertebrata</taxon>
        <taxon>Euteleostomi</taxon>
        <taxon>Actinopterygii</taxon>
        <taxon>Neopterygii</taxon>
        <taxon>Teleostei</taxon>
        <taxon>Neoteleostei</taxon>
        <taxon>Acanthomorphata</taxon>
        <taxon>Carangaria</taxon>
        <taxon>Pleuronectiformes</taxon>
        <taxon>Pleuronectoidei</taxon>
        <taxon>Pleuronectidae</taxon>
        <taxon>Pleuronectes</taxon>
    </lineage>
</organism>
<evidence type="ECO:0000313" key="8">
    <source>
        <dbReference type="EMBL" id="CAB1441407.1"/>
    </source>
</evidence>
<gene>
    <name evidence="8" type="ORF">PLEPLA_LOCUS29182</name>
</gene>
<keyword evidence="9" id="KW-1185">Reference proteome</keyword>
<accession>A0A9N7YWW1</accession>
<evidence type="ECO:0000313" key="9">
    <source>
        <dbReference type="Proteomes" id="UP001153269"/>
    </source>
</evidence>
<keyword evidence="5" id="KW-0675">Receptor</keyword>
<evidence type="ECO:0000256" key="5">
    <source>
        <dbReference type="ARBA" id="ARBA00023170"/>
    </source>
</evidence>
<evidence type="ECO:0000256" key="6">
    <source>
        <dbReference type="ARBA" id="ARBA00023180"/>
    </source>
</evidence>
<dbReference type="InterPro" id="IPR000337">
    <property type="entry name" value="GPCR_3"/>
</dbReference>
<feature type="domain" description="Receptor ligand binding region" evidence="7">
    <location>
        <begin position="50"/>
        <end position="141"/>
    </location>
</feature>
<dbReference type="GO" id="GO:0005886">
    <property type="term" value="C:plasma membrane"/>
    <property type="evidence" value="ECO:0007669"/>
    <property type="project" value="TreeGrafter"/>
</dbReference>
<dbReference type="Proteomes" id="UP001153269">
    <property type="component" value="Unassembled WGS sequence"/>
</dbReference>
<evidence type="ECO:0000256" key="4">
    <source>
        <dbReference type="ARBA" id="ARBA00023136"/>
    </source>
</evidence>
<sequence>SEFQLEGDYLIGGLFDIHYLSTIDNHVRPEAIDCSSQPFLLPNYRRFQLMRFAVEEINNSTELLPNVSLGYEMFDHCSDTHNFPAIFHLMSVDGSIESWGETHKSNVSDVIAVVGPFTTSQALVVAPMFMVDLVPVLVLWGGPFAFFARASHSDPYCPAQVRHHSFRYTTPPPECQSPLLPSPQQELITCTWGPRLRLVVKRTMSSCREIDIRTTGVSPKHYSRYSLPCGGRWLGITVFCAVVPSHTRTTSPRSVASFDSSRLLPCLAILRQDGLNCGRKAPGGLGVHAVSFWLQRSYQLLLHVGLRRGGAQIAKELIASC</sequence>
<dbReference type="Pfam" id="PF01094">
    <property type="entry name" value="ANF_receptor"/>
    <property type="match status" value="1"/>
</dbReference>
<reference evidence="8" key="1">
    <citation type="submission" date="2020-03" db="EMBL/GenBank/DDBJ databases">
        <authorList>
            <person name="Weist P."/>
        </authorList>
    </citation>
    <scope>NUCLEOTIDE SEQUENCE</scope>
</reference>
<evidence type="ECO:0000259" key="7">
    <source>
        <dbReference type="Pfam" id="PF01094"/>
    </source>
</evidence>
<keyword evidence="6" id="KW-0325">Glycoprotein</keyword>
<keyword evidence="4" id="KW-0472">Membrane</keyword>
<evidence type="ECO:0000256" key="1">
    <source>
        <dbReference type="ARBA" id="ARBA00004141"/>
    </source>
</evidence>
<dbReference type="PRINTS" id="PR00248">
    <property type="entry name" value="GPCRMGR"/>
</dbReference>
<keyword evidence="3" id="KW-1133">Transmembrane helix</keyword>
<proteinExistence type="predicted"/>
<comment type="subcellular location">
    <subcellularLocation>
        <location evidence="1">Membrane</location>
        <topology evidence="1">Multi-pass membrane protein</topology>
    </subcellularLocation>
</comment>
<name>A0A9N7YWW1_PLEPL</name>
<keyword evidence="2" id="KW-0812">Transmembrane</keyword>
<dbReference type="InterPro" id="IPR028082">
    <property type="entry name" value="Peripla_BP_I"/>
</dbReference>
<dbReference type="GO" id="GO:0004930">
    <property type="term" value="F:G protein-coupled receptor activity"/>
    <property type="evidence" value="ECO:0007669"/>
    <property type="project" value="InterPro"/>
</dbReference>
<dbReference type="SUPFAM" id="SSF53822">
    <property type="entry name" value="Periplasmic binding protein-like I"/>
    <property type="match status" value="1"/>
</dbReference>
<dbReference type="AlphaFoldDB" id="A0A9N7YWW1"/>
<dbReference type="EMBL" id="CADEAL010002638">
    <property type="protein sequence ID" value="CAB1441407.1"/>
    <property type="molecule type" value="Genomic_DNA"/>
</dbReference>